<evidence type="ECO:0000313" key="1">
    <source>
        <dbReference type="EMBL" id="SCZ86767.1"/>
    </source>
</evidence>
<keyword evidence="2" id="KW-1185">Reference proteome</keyword>
<accession>A0A1G5SIE9</accession>
<evidence type="ECO:0000313" key="2">
    <source>
        <dbReference type="Proteomes" id="UP000198729"/>
    </source>
</evidence>
<dbReference type="AlphaFoldDB" id="A0A1G5SIE9"/>
<sequence>MLGGTVIYTLFIKYKKIYYFLILLMLSGHVHSTYILEDRIEPGEDIKFSWTRDGNPNAIFTFRFEILIDGETVPISGFSGNGFEGGQDFIPVGKGASFKFVAPKGATDWQQTIILPQDPPGPGGEFPKRESFVIGGNIISNSPFAFHPLDELPNTIHHIPDLAPSGQGGPGITIYTAVNLDLYIANNPLGFNDGNWIVGDTLSSLGLEIIDGQIAGLEGIVWSLTPFEFDPNSVWGFVPEGGNLNLLNSVDFGSVPIEIVQRHIGQNIPEPGILFLILCGLMCLYRIHVGKQWYNNSRVLGS</sequence>
<dbReference type="EMBL" id="FMWO01000085">
    <property type="protein sequence ID" value="SCZ86767.1"/>
    <property type="molecule type" value="Genomic_DNA"/>
</dbReference>
<gene>
    <name evidence="1" type="ORF">NSMM_740005</name>
</gene>
<reference evidence="1 2" key="1">
    <citation type="submission" date="2016-10" db="EMBL/GenBank/DDBJ databases">
        <authorList>
            <person name="de Groot N.N."/>
        </authorList>
    </citation>
    <scope>NUCLEOTIDE SEQUENCE [LARGE SCALE GENOMIC DNA]</scope>
    <source>
        <strain evidence="1">1</strain>
    </source>
</reference>
<proteinExistence type="predicted"/>
<organism evidence="1 2">
    <name type="scientific">Nitrosomonas mobilis</name>
    <dbReference type="NCBI Taxonomy" id="51642"/>
    <lineage>
        <taxon>Bacteria</taxon>
        <taxon>Pseudomonadati</taxon>
        <taxon>Pseudomonadota</taxon>
        <taxon>Betaproteobacteria</taxon>
        <taxon>Nitrosomonadales</taxon>
        <taxon>Nitrosomonadaceae</taxon>
        <taxon>Nitrosomonas</taxon>
    </lineage>
</organism>
<protein>
    <submittedName>
        <fullName evidence="1">Uncharacterized protein</fullName>
    </submittedName>
</protein>
<dbReference type="Proteomes" id="UP000198729">
    <property type="component" value="Unassembled WGS sequence"/>
</dbReference>
<name>A0A1G5SIE9_9PROT</name>